<dbReference type="PROSITE" id="PS51762">
    <property type="entry name" value="GH16_2"/>
    <property type="match status" value="1"/>
</dbReference>
<gene>
    <name evidence="2" type="ORF">J3Q64DRAFT_1646748</name>
</gene>
<sequence>MNYTVKSIRPTTLDRLFDPNNVQLTDGGIDMTVKSDDSGTFTSASFGSRRTDILYGTYRINVKTSDVPGTIAAMFIRNDNTEIDIELLSQYKDPAKVHYAVHPQIYESNGSPSPLTFGLKDLSFDPTEEFHEYRLDWLPEIVEYFTDGVPTHQLSKNIPEKPGRVVINHWTDGNPNFGGALPTEPAVLSVSKFVMMFNVTGNTEPLACQKSANACSIHGECYKIVFFSSSPFTPLRKC</sequence>
<name>A0ABR3AMR1_PHYBL</name>
<organism evidence="2 3">
    <name type="scientific">Phycomyces blakesleeanus</name>
    <dbReference type="NCBI Taxonomy" id="4837"/>
    <lineage>
        <taxon>Eukaryota</taxon>
        <taxon>Fungi</taxon>
        <taxon>Fungi incertae sedis</taxon>
        <taxon>Mucoromycota</taxon>
        <taxon>Mucoromycotina</taxon>
        <taxon>Mucoromycetes</taxon>
        <taxon>Mucorales</taxon>
        <taxon>Phycomycetaceae</taxon>
        <taxon>Phycomyces</taxon>
    </lineage>
</organism>
<dbReference type="PANTHER" id="PTHR38121:SF2">
    <property type="entry name" value="ACYLTRANSFERASE 3 DOMAIN-CONTAINING PROTEIN"/>
    <property type="match status" value="1"/>
</dbReference>
<feature type="domain" description="GH16" evidence="1">
    <location>
        <begin position="1"/>
        <end position="201"/>
    </location>
</feature>
<evidence type="ECO:0000313" key="3">
    <source>
        <dbReference type="Proteomes" id="UP001448207"/>
    </source>
</evidence>
<dbReference type="SUPFAM" id="SSF49899">
    <property type="entry name" value="Concanavalin A-like lectins/glucanases"/>
    <property type="match status" value="1"/>
</dbReference>
<dbReference type="InterPro" id="IPR013320">
    <property type="entry name" value="ConA-like_dom_sf"/>
</dbReference>
<accession>A0ABR3AMR1</accession>
<dbReference type="Proteomes" id="UP001448207">
    <property type="component" value="Unassembled WGS sequence"/>
</dbReference>
<dbReference type="CDD" id="cd00413">
    <property type="entry name" value="Glyco_hydrolase_16"/>
    <property type="match status" value="1"/>
</dbReference>
<protein>
    <submittedName>
        <fullName evidence="2">Concanavalin A-like lectin/glucanase domain-containing protein</fullName>
    </submittedName>
</protein>
<proteinExistence type="predicted"/>
<dbReference type="EMBL" id="JBCLYO010000028">
    <property type="protein sequence ID" value="KAL0077391.1"/>
    <property type="molecule type" value="Genomic_DNA"/>
</dbReference>
<keyword evidence="3" id="KW-1185">Reference proteome</keyword>
<reference evidence="2 3" key="1">
    <citation type="submission" date="2024-04" db="EMBL/GenBank/DDBJ databases">
        <title>Symmetric and asymmetric DNA N6-adenine methylation regulates different biological responses in Mucorales.</title>
        <authorList>
            <consortium name="Lawrence Berkeley National Laboratory"/>
            <person name="Lax C."/>
            <person name="Mondo S.J."/>
            <person name="Osorio-Concepcion M."/>
            <person name="Muszewska A."/>
            <person name="Corrochano-Luque M."/>
            <person name="Gutierrez G."/>
            <person name="Riley R."/>
            <person name="Lipzen A."/>
            <person name="Guo J."/>
            <person name="Hundley H."/>
            <person name="Amirebrahimi M."/>
            <person name="Ng V."/>
            <person name="Lorenzo-Gutierrez D."/>
            <person name="Binder U."/>
            <person name="Yang J."/>
            <person name="Song Y."/>
            <person name="Canovas D."/>
            <person name="Navarro E."/>
            <person name="Freitag M."/>
            <person name="Gabaldon T."/>
            <person name="Grigoriev I.V."/>
            <person name="Corrochano L.M."/>
            <person name="Nicolas F.E."/>
            <person name="Garre V."/>
        </authorList>
    </citation>
    <scope>NUCLEOTIDE SEQUENCE [LARGE SCALE GENOMIC DNA]</scope>
    <source>
        <strain evidence="2 3">L51</strain>
    </source>
</reference>
<dbReference type="InterPro" id="IPR000757">
    <property type="entry name" value="Beta-glucanase-like"/>
</dbReference>
<comment type="caution">
    <text evidence="2">The sequence shown here is derived from an EMBL/GenBank/DDBJ whole genome shotgun (WGS) entry which is preliminary data.</text>
</comment>
<dbReference type="Gene3D" id="2.60.120.200">
    <property type="match status" value="1"/>
</dbReference>
<evidence type="ECO:0000313" key="2">
    <source>
        <dbReference type="EMBL" id="KAL0077391.1"/>
    </source>
</evidence>
<evidence type="ECO:0000259" key="1">
    <source>
        <dbReference type="PROSITE" id="PS51762"/>
    </source>
</evidence>
<dbReference type="Pfam" id="PF00722">
    <property type="entry name" value="Glyco_hydro_16"/>
    <property type="match status" value="1"/>
</dbReference>
<dbReference type="PANTHER" id="PTHR38121">
    <property type="entry name" value="GH16 DOMAIN-CONTAINING PROTEIN"/>
    <property type="match status" value="1"/>
</dbReference>